<name>A0A0G4I0G0_9ALVE</name>
<evidence type="ECO:0000256" key="2">
    <source>
        <dbReference type="SAM" id="Phobius"/>
    </source>
</evidence>
<keyword evidence="2" id="KW-0472">Membrane</keyword>
<feature type="transmembrane region" description="Helical" evidence="2">
    <location>
        <begin position="495"/>
        <end position="515"/>
    </location>
</feature>
<feature type="transmembrane region" description="Helical" evidence="2">
    <location>
        <begin position="631"/>
        <end position="651"/>
    </location>
</feature>
<dbReference type="VEuPathDB" id="CryptoDB:Cvel_9940"/>
<evidence type="ECO:0000313" key="3">
    <source>
        <dbReference type="EMBL" id="CEM50341.1"/>
    </source>
</evidence>
<feature type="transmembrane region" description="Helical" evidence="2">
    <location>
        <begin position="322"/>
        <end position="341"/>
    </location>
</feature>
<feature type="transmembrane region" description="Helical" evidence="2">
    <location>
        <begin position="361"/>
        <end position="383"/>
    </location>
</feature>
<feature type="region of interest" description="Disordered" evidence="1">
    <location>
        <begin position="1"/>
        <end position="31"/>
    </location>
</feature>
<dbReference type="EMBL" id="CDMZ01004638">
    <property type="protein sequence ID" value="CEM50341.1"/>
    <property type="molecule type" value="Genomic_DNA"/>
</dbReference>
<reference evidence="3" key="1">
    <citation type="submission" date="2014-11" db="EMBL/GenBank/DDBJ databases">
        <authorList>
            <person name="Otto D Thomas"/>
            <person name="Naeem Raeece"/>
        </authorList>
    </citation>
    <scope>NUCLEOTIDE SEQUENCE</scope>
</reference>
<feature type="transmembrane region" description="Helical" evidence="2">
    <location>
        <begin position="540"/>
        <end position="563"/>
    </location>
</feature>
<gene>
    <name evidence="3" type="ORF">Cvel_9940</name>
</gene>
<feature type="transmembrane region" description="Helical" evidence="2">
    <location>
        <begin position="457"/>
        <end position="483"/>
    </location>
</feature>
<sequence>MPPRRRPGGEETEASPPSLTESRAVVSKRDAQSPFGVRVKLSGQKERSLEGHSFRLDLHGDIFKALSYGTVLALDAILPLRLGRVDGRYRATETNFDLEFVIGYKSLSIETVKTALGTARHHGDSLFVVELQTQPINYSPDQRHPKWTTVMQVYTRPSKIIEALEHEGGADISVTPPPGFTVKYRQSSFYLLRWLFFPFLYLLFLGGILFAPSRIPTHLFPPLWSHEGERSVRQMIPPHPKTRLEAFALGRMAELLSALHSAGGAGSDEEAELLTRAGSVLGDVHRALTGEELLGMGGAIEELEARKGFITRIQGLFTFVNLLWLVGVVGISVSVLPSVYLMLKPLQEFLRRAARFLWQNFILPVIERLHGWGVLEAFVYWWSLSLVHEGCSSGSDEVAYYVALTGLFLLPACFSYSTAMHGKKVSRQADPKALAQVSASIFGFAFGLGAVRFESEFLGFLTVMCVYTVLGFSVVCFGLCWCIGFDSEASMARCVGASGLLLGAFVGGFAFVNVAEEAGMEGVLVQSAAVRESLRPFQSAMGVMGAVVGFLALLIISSLYFSWSSHRGADHEGGRGKSGYVGRNAVMVLSLFLALFFGNVLGLEGLRNSALVFGVLWIVEKYCELHTKLKLNGWFLILSLSLVLWRGALWLHQHPDVLRSIGRFSFN</sequence>
<feature type="transmembrane region" description="Helical" evidence="2">
    <location>
        <begin position="433"/>
        <end position="451"/>
    </location>
</feature>
<accession>A0A0G4I0G0</accession>
<keyword evidence="2" id="KW-1133">Transmembrane helix</keyword>
<organism evidence="3">
    <name type="scientific">Chromera velia CCMP2878</name>
    <dbReference type="NCBI Taxonomy" id="1169474"/>
    <lineage>
        <taxon>Eukaryota</taxon>
        <taxon>Sar</taxon>
        <taxon>Alveolata</taxon>
        <taxon>Colpodellida</taxon>
        <taxon>Chromeraceae</taxon>
        <taxon>Chromera</taxon>
    </lineage>
</organism>
<keyword evidence="2" id="KW-0812">Transmembrane</keyword>
<feature type="transmembrane region" description="Helical" evidence="2">
    <location>
        <begin position="190"/>
        <end position="211"/>
    </location>
</feature>
<proteinExistence type="predicted"/>
<feature type="transmembrane region" description="Helical" evidence="2">
    <location>
        <begin position="398"/>
        <end position="421"/>
    </location>
</feature>
<evidence type="ECO:0000256" key="1">
    <source>
        <dbReference type="SAM" id="MobiDB-lite"/>
    </source>
</evidence>
<protein>
    <submittedName>
        <fullName evidence="3">Uncharacterized protein</fullName>
    </submittedName>
</protein>
<feature type="transmembrane region" description="Helical" evidence="2">
    <location>
        <begin position="584"/>
        <end position="603"/>
    </location>
</feature>
<dbReference type="AlphaFoldDB" id="A0A0G4I0G0"/>